<gene>
    <name evidence="1" type="ORF">VITISV_040581</name>
</gene>
<proteinExistence type="predicted"/>
<dbReference type="EMBL" id="AM442366">
    <property type="protein sequence ID" value="CAN74000.1"/>
    <property type="molecule type" value="Genomic_DNA"/>
</dbReference>
<dbReference type="AlphaFoldDB" id="A5B0F6"/>
<reference evidence="1" key="1">
    <citation type="journal article" date="2007" name="PLoS ONE">
        <title>The first genome sequence of an elite grapevine cultivar (Pinot noir Vitis vinifera L.): coping with a highly heterozygous genome.</title>
        <authorList>
            <person name="Velasco R."/>
            <person name="Zharkikh A."/>
            <person name="Troggio M."/>
            <person name="Cartwright D.A."/>
            <person name="Cestaro A."/>
            <person name="Pruss D."/>
            <person name="Pindo M."/>
            <person name="FitzGerald L.M."/>
            <person name="Vezzulli S."/>
            <person name="Reid J."/>
            <person name="Malacarne G."/>
            <person name="Iliev D."/>
            <person name="Coppola G."/>
            <person name="Wardell B."/>
            <person name="Micheletti D."/>
            <person name="Macalma T."/>
            <person name="Facci M."/>
            <person name="Mitchell J.T."/>
            <person name="Perazzolli M."/>
            <person name="Eldredge G."/>
            <person name="Gatto P."/>
            <person name="Oyzerski R."/>
            <person name="Moretto M."/>
            <person name="Gutin N."/>
            <person name="Stefanini M."/>
            <person name="Chen Y."/>
            <person name="Segala C."/>
            <person name="Davenport C."/>
            <person name="Dematte L."/>
            <person name="Mraz A."/>
            <person name="Battilana J."/>
            <person name="Stormo K."/>
            <person name="Costa F."/>
            <person name="Tao Q."/>
            <person name="Si-Ammour A."/>
            <person name="Harkins T."/>
            <person name="Lackey A."/>
            <person name="Perbost C."/>
            <person name="Taillon B."/>
            <person name="Stella A."/>
            <person name="Solovyev V."/>
            <person name="Fawcett J.A."/>
            <person name="Sterck L."/>
            <person name="Vandepoele K."/>
            <person name="Grando S.M."/>
            <person name="Toppo S."/>
            <person name="Moser C."/>
            <person name="Lanchbury J."/>
            <person name="Bogden R."/>
            <person name="Skolnick M."/>
            <person name="Sgaramella V."/>
            <person name="Bhatnagar S.K."/>
            <person name="Fontana P."/>
            <person name="Gutin A."/>
            <person name="Van de Peer Y."/>
            <person name="Salamini F."/>
            <person name="Viola R."/>
        </authorList>
    </citation>
    <scope>NUCLEOTIDE SEQUENCE</scope>
</reference>
<evidence type="ECO:0000313" key="1">
    <source>
        <dbReference type="EMBL" id="CAN74000.1"/>
    </source>
</evidence>
<protein>
    <submittedName>
        <fullName evidence="1">Uncharacterized protein</fullName>
    </submittedName>
</protein>
<name>A5B0F6_VITVI</name>
<organism evidence="1">
    <name type="scientific">Vitis vinifera</name>
    <name type="common">Grape</name>
    <dbReference type="NCBI Taxonomy" id="29760"/>
    <lineage>
        <taxon>Eukaryota</taxon>
        <taxon>Viridiplantae</taxon>
        <taxon>Streptophyta</taxon>
        <taxon>Embryophyta</taxon>
        <taxon>Tracheophyta</taxon>
        <taxon>Spermatophyta</taxon>
        <taxon>Magnoliopsida</taxon>
        <taxon>eudicotyledons</taxon>
        <taxon>Gunneridae</taxon>
        <taxon>Pentapetalae</taxon>
        <taxon>rosids</taxon>
        <taxon>Vitales</taxon>
        <taxon>Vitaceae</taxon>
        <taxon>Viteae</taxon>
        <taxon>Vitis</taxon>
    </lineage>
</organism>
<sequence>MKNRSFEVLCHKQIWNARSMGVRTHHRRAAEHGLWQAIGMTHVSHFWSTFWSPIYACYMSFRSSGSQKSNASNSVQFGVEIKELQPLQADHSKLKEEFWTALRNDFAAILQCCGISPEVSRYLRHVGSRTPQSESQLRSAAKSAFCCEVISQPFCASAKSRRPRFDLRNGP</sequence>
<accession>A5B0F6</accession>